<evidence type="ECO:0000313" key="2">
    <source>
        <dbReference type="Proteomes" id="UP000324517"/>
    </source>
</evidence>
<dbReference type="RefSeq" id="WP_148978290.1">
    <property type="nucleotide sequence ID" value="NZ_JBNILM010000001.1"/>
</dbReference>
<organism evidence="1 2">
    <name type="scientific">Sutcliffiella horikoshii</name>
    <dbReference type="NCBI Taxonomy" id="79883"/>
    <lineage>
        <taxon>Bacteria</taxon>
        <taxon>Bacillati</taxon>
        <taxon>Bacillota</taxon>
        <taxon>Bacilli</taxon>
        <taxon>Bacillales</taxon>
        <taxon>Bacillaceae</taxon>
        <taxon>Sutcliffiella</taxon>
    </lineage>
</organism>
<protein>
    <submittedName>
        <fullName evidence="1">Uncharacterized protein</fullName>
    </submittedName>
</protein>
<proteinExistence type="predicted"/>
<comment type="caution">
    <text evidence="1">The sequence shown here is derived from an EMBL/GenBank/DDBJ whole genome shotgun (WGS) entry which is preliminary data.</text>
</comment>
<evidence type="ECO:0000313" key="1">
    <source>
        <dbReference type="EMBL" id="TYS74539.1"/>
    </source>
</evidence>
<gene>
    <name evidence="1" type="ORF">FZC75_02245</name>
</gene>
<dbReference type="AlphaFoldDB" id="A0A5D4THE6"/>
<name>A0A5D4THE6_9BACI</name>
<reference evidence="1 2" key="1">
    <citation type="submission" date="2019-08" db="EMBL/GenBank/DDBJ databases">
        <title>Bacillus genomes from the desert of Cuatro Cienegas, Coahuila.</title>
        <authorList>
            <person name="Olmedo-Alvarez G."/>
        </authorList>
    </citation>
    <scope>NUCLEOTIDE SEQUENCE [LARGE SCALE GENOMIC DNA]</scope>
    <source>
        <strain evidence="1 2">CH98b_3T</strain>
    </source>
</reference>
<accession>A0A5D4THE6</accession>
<dbReference type="EMBL" id="VTET01000001">
    <property type="protein sequence ID" value="TYS74539.1"/>
    <property type="molecule type" value="Genomic_DNA"/>
</dbReference>
<sequence>MIKVKMHYNEFLDGILVTDEYALVNDDHTVFLVKIMESESGYVEDENALVMPTVEEHIDPEEMQDALKELKRRLLTITLFEYLTEICKNNDEFILGLLGREKRE</sequence>
<dbReference type="Proteomes" id="UP000324517">
    <property type="component" value="Unassembled WGS sequence"/>
</dbReference>